<dbReference type="EMBL" id="AP026867">
    <property type="protein sequence ID" value="BDS11160.1"/>
    <property type="molecule type" value="Genomic_DNA"/>
</dbReference>
<dbReference type="RefSeq" id="WP_264792364.1">
    <property type="nucleotide sequence ID" value="NZ_AP026867.1"/>
</dbReference>
<dbReference type="Gene3D" id="2.60.40.680">
    <property type="match status" value="1"/>
</dbReference>
<dbReference type="GO" id="GO:0030246">
    <property type="term" value="F:carbohydrate binding"/>
    <property type="evidence" value="ECO:0007669"/>
    <property type="project" value="InterPro"/>
</dbReference>
<feature type="chain" id="PRO_5037526418" evidence="1">
    <location>
        <begin position="22"/>
        <end position="1002"/>
    </location>
</feature>
<accession>A0A915YDP6</accession>
<dbReference type="InterPro" id="IPR036439">
    <property type="entry name" value="Dockerin_dom_sf"/>
</dbReference>
<dbReference type="Gene3D" id="1.10.1330.10">
    <property type="entry name" value="Dockerin domain"/>
    <property type="match status" value="1"/>
</dbReference>
<evidence type="ECO:0000313" key="3">
    <source>
        <dbReference type="EMBL" id="BDS11160.1"/>
    </source>
</evidence>
<keyword evidence="1" id="KW-0732">Signal</keyword>
<dbReference type="Gene3D" id="2.60.40.740">
    <property type="match status" value="3"/>
</dbReference>
<protein>
    <submittedName>
        <fullName evidence="3">T9SS type A sorting domain-containing protein</fullName>
    </submittedName>
</protein>
<dbReference type="AlphaFoldDB" id="A0A915YDP6"/>
<dbReference type="NCBIfam" id="TIGR04183">
    <property type="entry name" value="Por_Secre_tail"/>
    <property type="match status" value="1"/>
</dbReference>
<evidence type="ECO:0000313" key="4">
    <source>
        <dbReference type="Proteomes" id="UP001060919"/>
    </source>
</evidence>
<reference evidence="3" key="1">
    <citation type="submission" date="2022-09" db="EMBL/GenBank/DDBJ databases">
        <title>Aureispira anguillicida sp. nov., isolated from Leptocephalus of Japanese eel Anguilla japonica.</title>
        <authorList>
            <person name="Yuasa K."/>
            <person name="Mekata T."/>
            <person name="Ikunari K."/>
        </authorList>
    </citation>
    <scope>NUCLEOTIDE SEQUENCE</scope>
    <source>
        <strain evidence="3">EL160426</strain>
    </source>
</reference>
<dbReference type="Pfam" id="PF18962">
    <property type="entry name" value="Por_Secre_tail"/>
    <property type="match status" value="1"/>
</dbReference>
<dbReference type="SUPFAM" id="SSF49384">
    <property type="entry name" value="Carbohydrate-binding domain"/>
    <property type="match status" value="1"/>
</dbReference>
<gene>
    <name evidence="3" type="ORF">AsAng_0018710</name>
</gene>
<dbReference type="GO" id="GO:0000272">
    <property type="term" value="P:polysaccharide catabolic process"/>
    <property type="evidence" value="ECO:0007669"/>
    <property type="project" value="InterPro"/>
</dbReference>
<evidence type="ECO:0000256" key="1">
    <source>
        <dbReference type="SAM" id="SignalP"/>
    </source>
</evidence>
<organism evidence="3 4">
    <name type="scientific">Aureispira anguillae</name>
    <dbReference type="NCBI Taxonomy" id="2864201"/>
    <lineage>
        <taxon>Bacteria</taxon>
        <taxon>Pseudomonadati</taxon>
        <taxon>Bacteroidota</taxon>
        <taxon>Saprospiria</taxon>
        <taxon>Saprospirales</taxon>
        <taxon>Saprospiraceae</taxon>
        <taxon>Aureispira</taxon>
    </lineage>
</organism>
<dbReference type="Pfam" id="PF13573">
    <property type="entry name" value="SprB"/>
    <property type="match status" value="5"/>
</dbReference>
<keyword evidence="4" id="KW-1185">Reference proteome</keyword>
<name>A0A915YDP6_9BACT</name>
<feature type="signal peptide" evidence="1">
    <location>
        <begin position="1"/>
        <end position="21"/>
    </location>
</feature>
<dbReference type="KEGG" id="aup:AsAng_0018710"/>
<dbReference type="InterPro" id="IPR026444">
    <property type="entry name" value="Secre_tail"/>
</dbReference>
<feature type="domain" description="Secretion system C-terminal sorting" evidence="2">
    <location>
        <begin position="931"/>
        <end position="993"/>
    </location>
</feature>
<evidence type="ECO:0000259" key="2">
    <source>
        <dbReference type="Pfam" id="PF18962"/>
    </source>
</evidence>
<sequence length="1002" mass="104615">MRTFIKIAFLLSLFFHQELDAQCLSVTTNIANVSCKGGTTGIISISPNNGQTPYTYIWNTGTTTVSAGFTITGLAAGAYNITVEDNLGCDTILTPIITEPLTNLTSTAAPTSNYNGSGVSCFGNCDGSATVSSTGGVAPYDYLWSNGATTESISGLCAGVYSVTAEDANGCTNSHQVIITEPVTMVAANVTIDSNISCFGACDGAATVTAAGGVGAYTYTWANGAITQTITGLCAGNFCVTVADANGCIDTSCIYMTEPTAVTASIASSTNASCNGMTDGTATVVGSGGVGSYAFLWSPSAGNQTGLTAIGLSSASHCVTVTDANGCFDSTCVNIGAPTPIAVTTVLDTAVSCFGTCDASISVIVTGGAPPYQYANGGGTFTASNTFSNLCSGQYIIDVVDANGCIGRDTITISDPTALTVSINSLDTICQGTTGTLTAVSSNCTGGCTYNWSTGSTSPSITYTMPGLSYCVTVTNGNGCTNNACITPDSIDFGVEITNAIISNGEKYGIVYQGTPHPIQTNSSYPNQTSYNWAPASDLSCSACPNPLANPNTPTQYVLTATHNTLGCISMDTITIHPYQTDTVYLEVALDSTINYCSNIPSFVTHTGSSPINNPLTYGSITYSLTNCFDYTSSGGMQGVDTIVWVDCGTANIGVLPVQVCDTTIIYVTTASCVWPGDADNDGIANNHDLLPIGLHYNATGSTRTNATINYTCQPSRDWGTTISGMPTIDLKHTDCNGDGLINGTDTNAIILNWAQTHLKNGNSVTTGVDLYIDTATVAPGDVVSLPIVLGTTPSNGYGIAFTINYDPLGVDTNTVSMDFTTSWLGTINSDMIGISKDFYHQGQVEVALTRIDHNSVVGSGTIGHINLTIKDDVLPKSSFVRLDFDITNVRYIDHNGTVIPTSPTRSQILITDPNLGLTNTNKKEQNLMAYPNPTTGGVKIQSLSQNIEKVFIYDIRGVLVDQKHDIGQLDTEMNLKNLPNGMYLIRVISNSQINSLRIQKQ</sequence>
<proteinExistence type="predicted"/>
<dbReference type="Proteomes" id="UP001060919">
    <property type="component" value="Chromosome"/>
</dbReference>
<dbReference type="InterPro" id="IPR008965">
    <property type="entry name" value="CBM2/CBM3_carb-bd_dom_sf"/>
</dbReference>
<dbReference type="InterPro" id="IPR025667">
    <property type="entry name" value="SprB_repeat"/>
</dbReference>